<evidence type="ECO:0000313" key="2">
    <source>
        <dbReference type="Proteomes" id="UP000593576"/>
    </source>
</evidence>
<dbReference type="Proteomes" id="UP000593576">
    <property type="component" value="Unassembled WGS sequence"/>
</dbReference>
<organism evidence="1 2">
    <name type="scientific">Gossypium schwendimanii</name>
    <name type="common">Cotton</name>
    <dbReference type="NCBI Taxonomy" id="34291"/>
    <lineage>
        <taxon>Eukaryota</taxon>
        <taxon>Viridiplantae</taxon>
        <taxon>Streptophyta</taxon>
        <taxon>Embryophyta</taxon>
        <taxon>Tracheophyta</taxon>
        <taxon>Spermatophyta</taxon>
        <taxon>Magnoliopsida</taxon>
        <taxon>eudicotyledons</taxon>
        <taxon>Gunneridae</taxon>
        <taxon>Pentapetalae</taxon>
        <taxon>rosids</taxon>
        <taxon>malvids</taxon>
        <taxon>Malvales</taxon>
        <taxon>Malvaceae</taxon>
        <taxon>Malvoideae</taxon>
        <taxon>Gossypium</taxon>
    </lineage>
</organism>
<protein>
    <submittedName>
        <fullName evidence="1">Uncharacterized protein</fullName>
    </submittedName>
</protein>
<sequence length="52" mass="6129">MGHLSPAEMMTEEDDLYSSSVKMRYPIFIFFKDVRHVSQNLLCLHFFSGLLF</sequence>
<gene>
    <name evidence="1" type="ORF">Goshw_000691</name>
</gene>
<dbReference type="AlphaFoldDB" id="A0A7J9LD83"/>
<comment type="caution">
    <text evidence="1">The sequence shown here is derived from an EMBL/GenBank/DDBJ whole genome shotgun (WGS) entry which is preliminary data.</text>
</comment>
<evidence type="ECO:0000313" key="1">
    <source>
        <dbReference type="EMBL" id="MBA0856607.1"/>
    </source>
</evidence>
<dbReference type="EMBL" id="JABFAF010000006">
    <property type="protein sequence ID" value="MBA0856607.1"/>
    <property type="molecule type" value="Genomic_DNA"/>
</dbReference>
<accession>A0A7J9LD83</accession>
<name>A0A7J9LD83_GOSSC</name>
<keyword evidence="2" id="KW-1185">Reference proteome</keyword>
<reference evidence="1 2" key="1">
    <citation type="journal article" date="2019" name="Genome Biol. Evol.">
        <title>Insights into the evolution of the New World diploid cottons (Gossypium, subgenus Houzingenia) based on genome sequencing.</title>
        <authorList>
            <person name="Grover C.E."/>
            <person name="Arick M.A. 2nd"/>
            <person name="Thrash A."/>
            <person name="Conover J.L."/>
            <person name="Sanders W.S."/>
            <person name="Peterson D.G."/>
            <person name="Frelichowski J.E."/>
            <person name="Scheffler J.A."/>
            <person name="Scheffler B.E."/>
            <person name="Wendel J.F."/>
        </authorList>
    </citation>
    <scope>NUCLEOTIDE SEQUENCE [LARGE SCALE GENOMIC DNA]</scope>
    <source>
        <strain evidence="1">1</strain>
        <tissue evidence="1">Leaf</tissue>
    </source>
</reference>
<proteinExistence type="predicted"/>